<dbReference type="AlphaFoldDB" id="A0A0U1LLT6"/>
<dbReference type="PANTHER" id="PTHR43490">
    <property type="entry name" value="(+)-NEOMENTHOL DEHYDROGENASE"/>
    <property type="match status" value="1"/>
</dbReference>
<comment type="similarity">
    <text evidence="1">Belongs to the short-chain dehydrogenases/reductases (SDR) family.</text>
</comment>
<name>A0A0U1LLT6_TALIS</name>
<organism evidence="4 5">
    <name type="scientific">Talaromyces islandicus</name>
    <name type="common">Penicillium islandicum</name>
    <dbReference type="NCBI Taxonomy" id="28573"/>
    <lineage>
        <taxon>Eukaryota</taxon>
        <taxon>Fungi</taxon>
        <taxon>Dikarya</taxon>
        <taxon>Ascomycota</taxon>
        <taxon>Pezizomycotina</taxon>
        <taxon>Eurotiomycetes</taxon>
        <taxon>Eurotiomycetidae</taxon>
        <taxon>Eurotiales</taxon>
        <taxon>Trichocomaceae</taxon>
        <taxon>Talaromyces</taxon>
        <taxon>Talaromyces sect. Islandici</taxon>
    </lineage>
</organism>
<evidence type="ECO:0000256" key="1">
    <source>
        <dbReference type="ARBA" id="ARBA00006484"/>
    </source>
</evidence>
<dbReference type="PRINTS" id="PR00081">
    <property type="entry name" value="GDHRDH"/>
</dbReference>
<dbReference type="PANTHER" id="PTHR43490:SF99">
    <property type="entry name" value="SHORT-CHAIN DEHYDROGENASE_REDUCTASE"/>
    <property type="match status" value="1"/>
</dbReference>
<dbReference type="Pfam" id="PF00106">
    <property type="entry name" value="adh_short"/>
    <property type="match status" value="1"/>
</dbReference>
<dbReference type="Gene3D" id="3.40.50.720">
    <property type="entry name" value="NAD(P)-binding Rossmann-like Domain"/>
    <property type="match status" value="1"/>
</dbReference>
<evidence type="ECO:0000313" key="4">
    <source>
        <dbReference type="EMBL" id="CRG83960.1"/>
    </source>
</evidence>
<evidence type="ECO:0000256" key="2">
    <source>
        <dbReference type="ARBA" id="ARBA00022857"/>
    </source>
</evidence>
<proteinExistence type="inferred from homology"/>
<dbReference type="STRING" id="28573.A0A0U1LLT6"/>
<gene>
    <name evidence="4" type="ORF">PISL3812_01315</name>
</gene>
<dbReference type="OrthoDB" id="7289984at2759"/>
<dbReference type="SUPFAM" id="SSF51735">
    <property type="entry name" value="NAD(P)-binding Rossmann-fold domains"/>
    <property type="match status" value="1"/>
</dbReference>
<dbReference type="InterPro" id="IPR036291">
    <property type="entry name" value="NAD(P)-bd_dom_sf"/>
</dbReference>
<dbReference type="EMBL" id="CVMT01000001">
    <property type="protein sequence ID" value="CRG83960.1"/>
    <property type="molecule type" value="Genomic_DNA"/>
</dbReference>
<keyword evidence="2" id="KW-0521">NADP</keyword>
<sequence length="113" mass="11891">MTSTIILIPGAKAGIGFAASKALSCSSPSYYIMIGGSEEKLTAAMNEISALPGLKGTLSIKRLDVTDGESIKAIVDYVEQQFSHLDVLINNARVGGLNANTRESFMPCSFCTA</sequence>
<keyword evidence="5" id="KW-1185">Reference proteome</keyword>
<dbReference type="GO" id="GO:0016491">
    <property type="term" value="F:oxidoreductase activity"/>
    <property type="evidence" value="ECO:0007669"/>
    <property type="project" value="UniProtKB-KW"/>
</dbReference>
<keyword evidence="3" id="KW-0560">Oxidoreductase</keyword>
<accession>A0A0U1LLT6</accession>
<dbReference type="InterPro" id="IPR002347">
    <property type="entry name" value="SDR_fam"/>
</dbReference>
<dbReference type="GO" id="GO:0016020">
    <property type="term" value="C:membrane"/>
    <property type="evidence" value="ECO:0007669"/>
    <property type="project" value="TreeGrafter"/>
</dbReference>
<protein>
    <submittedName>
        <fullName evidence="4">Uncharacterized protein</fullName>
    </submittedName>
</protein>
<dbReference type="Proteomes" id="UP000054383">
    <property type="component" value="Unassembled WGS sequence"/>
</dbReference>
<evidence type="ECO:0000313" key="5">
    <source>
        <dbReference type="Proteomes" id="UP000054383"/>
    </source>
</evidence>
<reference evidence="4 5" key="1">
    <citation type="submission" date="2015-04" db="EMBL/GenBank/DDBJ databases">
        <authorList>
            <person name="Syromyatnikov M.Y."/>
            <person name="Popov V.N."/>
        </authorList>
    </citation>
    <scope>NUCLEOTIDE SEQUENCE [LARGE SCALE GENOMIC DNA]</scope>
    <source>
        <strain evidence="4">WF-38-12</strain>
    </source>
</reference>
<evidence type="ECO:0000256" key="3">
    <source>
        <dbReference type="ARBA" id="ARBA00023002"/>
    </source>
</evidence>